<protein>
    <submittedName>
        <fullName evidence="2">Uncharacterized protein</fullName>
    </submittedName>
</protein>
<reference evidence="2 3" key="1">
    <citation type="journal article" date="2019" name="Sci. Rep.">
        <title>Orb-weaving spider Araneus ventricosus genome elucidates the spidroin gene catalogue.</title>
        <authorList>
            <person name="Kono N."/>
            <person name="Nakamura H."/>
            <person name="Ohtoshi R."/>
            <person name="Moran D.A.P."/>
            <person name="Shinohara A."/>
            <person name="Yoshida Y."/>
            <person name="Fujiwara M."/>
            <person name="Mori M."/>
            <person name="Tomita M."/>
            <person name="Arakawa K."/>
        </authorList>
    </citation>
    <scope>NUCLEOTIDE SEQUENCE [LARGE SCALE GENOMIC DNA]</scope>
</reference>
<feature type="compositionally biased region" description="Basic and acidic residues" evidence="1">
    <location>
        <begin position="122"/>
        <end position="137"/>
    </location>
</feature>
<proteinExistence type="predicted"/>
<evidence type="ECO:0000313" key="2">
    <source>
        <dbReference type="EMBL" id="GBN15913.1"/>
    </source>
</evidence>
<dbReference type="EMBL" id="BGPR01006079">
    <property type="protein sequence ID" value="GBN15913.1"/>
    <property type="molecule type" value="Genomic_DNA"/>
</dbReference>
<feature type="region of interest" description="Disordered" evidence="1">
    <location>
        <begin position="24"/>
        <end position="147"/>
    </location>
</feature>
<organism evidence="2 3">
    <name type="scientific">Araneus ventricosus</name>
    <name type="common">Orbweaver spider</name>
    <name type="synonym">Epeira ventricosa</name>
    <dbReference type="NCBI Taxonomy" id="182803"/>
    <lineage>
        <taxon>Eukaryota</taxon>
        <taxon>Metazoa</taxon>
        <taxon>Ecdysozoa</taxon>
        <taxon>Arthropoda</taxon>
        <taxon>Chelicerata</taxon>
        <taxon>Arachnida</taxon>
        <taxon>Araneae</taxon>
        <taxon>Araneomorphae</taxon>
        <taxon>Entelegynae</taxon>
        <taxon>Araneoidea</taxon>
        <taxon>Araneidae</taxon>
        <taxon>Araneus</taxon>
    </lineage>
</organism>
<gene>
    <name evidence="2" type="ORF">AVEN_56353_1</name>
</gene>
<comment type="caution">
    <text evidence="2">The sequence shown here is derived from an EMBL/GenBank/DDBJ whole genome shotgun (WGS) entry which is preliminary data.</text>
</comment>
<evidence type="ECO:0000256" key="1">
    <source>
        <dbReference type="SAM" id="MobiDB-lite"/>
    </source>
</evidence>
<name>A0A4Y2LPG3_ARAVE</name>
<accession>A0A4Y2LPG3</accession>
<keyword evidence="3" id="KW-1185">Reference proteome</keyword>
<dbReference type="AlphaFoldDB" id="A0A4Y2LPG3"/>
<sequence>MKSTPKCKSCFQCLQGAEHEARASEADHASFRDSSGAPAASCVPPVLPGAAEAGPRALRPGRGVQHGEGAAGAADQQVRGRGRRVLHPGVRGRAERDGQAAVRQAGREAHPRVHRVPGGRVQEAEPREHGMTGERLHWAPPRQPRAARPRRALTDGAGICCCEYACLSPKGC</sequence>
<dbReference type="Proteomes" id="UP000499080">
    <property type="component" value="Unassembled WGS sequence"/>
</dbReference>
<evidence type="ECO:0000313" key="3">
    <source>
        <dbReference type="Proteomes" id="UP000499080"/>
    </source>
</evidence>